<accession>A0A1Y1WWQ3</accession>
<dbReference type="AlphaFoldDB" id="A0A1Y1WWQ3"/>
<evidence type="ECO:0000256" key="1">
    <source>
        <dbReference type="ARBA" id="ARBA00004236"/>
    </source>
</evidence>
<keyword evidence="6 7" id="KW-0472">Membrane</keyword>
<dbReference type="FunFam" id="3.80.10.10:FF:000299">
    <property type="entry name" value="Piriformospora indica-insensitive protein 2"/>
    <property type="match status" value="1"/>
</dbReference>
<dbReference type="InterPro" id="IPR032675">
    <property type="entry name" value="LRR_dom_sf"/>
</dbReference>
<keyword evidence="7" id="KW-0812">Transmembrane</keyword>
<comment type="subcellular location">
    <subcellularLocation>
        <location evidence="1">Cell membrane</location>
    </subcellularLocation>
</comment>
<reference evidence="8 9" key="1">
    <citation type="submission" date="2016-08" db="EMBL/GenBank/DDBJ databases">
        <title>A Parts List for Fungal Cellulosomes Revealed by Comparative Genomics.</title>
        <authorList>
            <consortium name="DOE Joint Genome Institute"/>
            <person name="Haitjema C.H."/>
            <person name="Gilmore S.P."/>
            <person name="Henske J.K."/>
            <person name="Solomon K.V."/>
            <person name="De Groot R."/>
            <person name="Kuo A."/>
            <person name="Mondo S.J."/>
            <person name="Salamov A.A."/>
            <person name="Labutti K."/>
            <person name="Zhao Z."/>
            <person name="Chiniquy J."/>
            <person name="Barry K."/>
            <person name="Brewer H.M."/>
            <person name="Purvine S.O."/>
            <person name="Wright A.T."/>
            <person name="Boxma B."/>
            <person name="Van Alen T."/>
            <person name="Hackstein J.H."/>
            <person name="Baker S.E."/>
            <person name="Grigoriev I.V."/>
            <person name="O'Malley M.A."/>
        </authorList>
    </citation>
    <scope>NUCLEOTIDE SEQUENCE [LARGE SCALE GENOMIC DNA]</scope>
    <source>
        <strain evidence="8 9">S4</strain>
    </source>
</reference>
<protein>
    <submittedName>
        <fullName evidence="8">L domain-like protein</fullName>
    </submittedName>
</protein>
<dbReference type="PRINTS" id="PR00019">
    <property type="entry name" value="LEURICHRPT"/>
</dbReference>
<dbReference type="Pfam" id="PF00560">
    <property type="entry name" value="LRR_1"/>
    <property type="match status" value="1"/>
</dbReference>
<dbReference type="SUPFAM" id="SSF52058">
    <property type="entry name" value="L domain-like"/>
    <property type="match status" value="1"/>
</dbReference>
<evidence type="ECO:0000256" key="4">
    <source>
        <dbReference type="ARBA" id="ARBA00022729"/>
    </source>
</evidence>
<reference evidence="8 9" key="2">
    <citation type="submission" date="2016-08" db="EMBL/GenBank/DDBJ databases">
        <title>Pervasive Adenine N6-methylation of Active Genes in Fungi.</title>
        <authorList>
            <consortium name="DOE Joint Genome Institute"/>
            <person name="Mondo S.J."/>
            <person name="Dannebaum R.O."/>
            <person name="Kuo R.C."/>
            <person name="Labutti K."/>
            <person name="Haridas S."/>
            <person name="Kuo A."/>
            <person name="Salamov A."/>
            <person name="Ahrendt S.R."/>
            <person name="Lipzen A."/>
            <person name="Sullivan W."/>
            <person name="Andreopoulos W.B."/>
            <person name="Clum A."/>
            <person name="Lindquist E."/>
            <person name="Daum C."/>
            <person name="Ramamoorthy G.K."/>
            <person name="Gryganskyi A."/>
            <person name="Culley D."/>
            <person name="Magnuson J.K."/>
            <person name="James T.Y."/>
            <person name="O'Malley M.A."/>
            <person name="Stajich J.E."/>
            <person name="Spatafora J.W."/>
            <person name="Visel A."/>
            <person name="Grigoriev I.V."/>
        </authorList>
    </citation>
    <scope>NUCLEOTIDE SEQUENCE [LARGE SCALE GENOMIC DNA]</scope>
    <source>
        <strain evidence="8 9">S4</strain>
    </source>
</reference>
<dbReference type="InterPro" id="IPR001611">
    <property type="entry name" value="Leu-rich_rpt"/>
</dbReference>
<evidence type="ECO:0000313" key="8">
    <source>
        <dbReference type="EMBL" id="ORX77967.1"/>
    </source>
</evidence>
<organism evidence="8 9">
    <name type="scientific">Anaeromyces robustus</name>
    <dbReference type="NCBI Taxonomy" id="1754192"/>
    <lineage>
        <taxon>Eukaryota</taxon>
        <taxon>Fungi</taxon>
        <taxon>Fungi incertae sedis</taxon>
        <taxon>Chytridiomycota</taxon>
        <taxon>Chytridiomycota incertae sedis</taxon>
        <taxon>Neocallimastigomycetes</taxon>
        <taxon>Neocallimastigales</taxon>
        <taxon>Neocallimastigaceae</taxon>
        <taxon>Anaeromyces</taxon>
    </lineage>
</organism>
<name>A0A1Y1WWQ3_9FUNG</name>
<feature type="transmembrane region" description="Helical" evidence="7">
    <location>
        <begin position="282"/>
        <end position="299"/>
    </location>
</feature>
<gene>
    <name evidence="8" type="ORF">BCR32DRAFT_295300</name>
</gene>
<keyword evidence="5" id="KW-0677">Repeat</keyword>
<dbReference type="InterPro" id="IPR051848">
    <property type="entry name" value="PGIP"/>
</dbReference>
<evidence type="ECO:0000313" key="9">
    <source>
        <dbReference type="Proteomes" id="UP000193944"/>
    </source>
</evidence>
<comment type="caution">
    <text evidence="8">The sequence shown here is derived from an EMBL/GenBank/DDBJ whole genome shotgun (WGS) entry which is preliminary data.</text>
</comment>
<keyword evidence="9" id="KW-1185">Reference proteome</keyword>
<sequence>MKMKNIKYSSKKWLNLLITSACIIGNNILKVKADDCKYIENAINFFGNDIKAKYDKDKPSDCCKFEGVICKVINNENHVVEINFNEYRTFDGKESEAIKELSNLEHLETLTLRSFLFDGRFPVGFGKLKSLKTLNLIHNTFMTPIPDELGELVNLNKLDLSYNYLRGSVPSSLGNLKKLKILNLKHNRLKGVLPYEFRNMTNLEQLLLDHNISLSGYVPLIDKLGICSYSATNLCNLKEAKCKDADYDCSKEDIKKTDELNGNPDPIKNSYLTMKPKPTHKIITGILIILIITILILLCRKKDTINNKKDKKQYLVLDG</sequence>
<evidence type="ECO:0000256" key="6">
    <source>
        <dbReference type="ARBA" id="ARBA00023136"/>
    </source>
</evidence>
<evidence type="ECO:0000256" key="7">
    <source>
        <dbReference type="SAM" id="Phobius"/>
    </source>
</evidence>
<dbReference type="EMBL" id="MCFG01000228">
    <property type="protein sequence ID" value="ORX77967.1"/>
    <property type="molecule type" value="Genomic_DNA"/>
</dbReference>
<proteinExistence type="predicted"/>
<evidence type="ECO:0000256" key="2">
    <source>
        <dbReference type="ARBA" id="ARBA00022475"/>
    </source>
</evidence>
<dbReference type="SMART" id="SM00369">
    <property type="entry name" value="LRR_TYP"/>
    <property type="match status" value="2"/>
</dbReference>
<keyword evidence="7" id="KW-1133">Transmembrane helix</keyword>
<keyword evidence="2" id="KW-1003">Cell membrane</keyword>
<dbReference type="Gene3D" id="3.80.10.10">
    <property type="entry name" value="Ribonuclease Inhibitor"/>
    <property type="match status" value="1"/>
</dbReference>
<evidence type="ECO:0000256" key="3">
    <source>
        <dbReference type="ARBA" id="ARBA00022614"/>
    </source>
</evidence>
<dbReference type="InterPro" id="IPR003591">
    <property type="entry name" value="Leu-rich_rpt_typical-subtyp"/>
</dbReference>
<dbReference type="OrthoDB" id="676979at2759"/>
<evidence type="ECO:0000256" key="5">
    <source>
        <dbReference type="ARBA" id="ARBA00022737"/>
    </source>
</evidence>
<dbReference type="PANTHER" id="PTHR48059:SF30">
    <property type="entry name" value="OS06G0587000 PROTEIN"/>
    <property type="match status" value="1"/>
</dbReference>
<dbReference type="PANTHER" id="PTHR48059">
    <property type="entry name" value="POLYGALACTURONASE INHIBITOR 1"/>
    <property type="match status" value="1"/>
</dbReference>
<keyword evidence="3" id="KW-0433">Leucine-rich repeat</keyword>
<dbReference type="Proteomes" id="UP000193944">
    <property type="component" value="Unassembled WGS sequence"/>
</dbReference>
<keyword evidence="4" id="KW-0732">Signal</keyword>
<dbReference type="Pfam" id="PF13855">
    <property type="entry name" value="LRR_8"/>
    <property type="match status" value="1"/>
</dbReference>
<dbReference type="GO" id="GO:0005886">
    <property type="term" value="C:plasma membrane"/>
    <property type="evidence" value="ECO:0007669"/>
    <property type="project" value="UniProtKB-SubCell"/>
</dbReference>
<dbReference type="STRING" id="1754192.A0A1Y1WWQ3"/>